<accession>A0A3M7PZU7</accession>
<evidence type="ECO:0000313" key="2">
    <source>
        <dbReference type="EMBL" id="RNA04188.1"/>
    </source>
</evidence>
<protein>
    <submittedName>
        <fullName evidence="2">Uncharacterized protein</fullName>
    </submittedName>
</protein>
<keyword evidence="3" id="KW-1185">Reference proteome</keyword>
<feature type="region of interest" description="Disordered" evidence="1">
    <location>
        <begin position="113"/>
        <end position="132"/>
    </location>
</feature>
<sequence length="144" mass="16995">MHLHFFAFFFHKNKLILTKLSKITPQKRISQFNNKELSVKKQKLYCVACDQELDHLHAELKLKKKFMEGSQPVMDLFKNARVFDPQQIAQLSKNLQEYNFLDSIELELKDEWKPGDSGNLTENEDETRLDDDIIPLENDLDLEN</sequence>
<gene>
    <name evidence="2" type="ORF">BpHYR1_023560</name>
</gene>
<dbReference type="OrthoDB" id="1607513at2759"/>
<dbReference type="Proteomes" id="UP000276133">
    <property type="component" value="Unassembled WGS sequence"/>
</dbReference>
<evidence type="ECO:0000313" key="3">
    <source>
        <dbReference type="Proteomes" id="UP000276133"/>
    </source>
</evidence>
<evidence type="ECO:0000256" key="1">
    <source>
        <dbReference type="SAM" id="MobiDB-lite"/>
    </source>
</evidence>
<proteinExistence type="predicted"/>
<dbReference type="AlphaFoldDB" id="A0A3M7PZU7"/>
<organism evidence="2 3">
    <name type="scientific">Brachionus plicatilis</name>
    <name type="common">Marine rotifer</name>
    <name type="synonym">Brachionus muelleri</name>
    <dbReference type="NCBI Taxonomy" id="10195"/>
    <lineage>
        <taxon>Eukaryota</taxon>
        <taxon>Metazoa</taxon>
        <taxon>Spiralia</taxon>
        <taxon>Gnathifera</taxon>
        <taxon>Rotifera</taxon>
        <taxon>Eurotatoria</taxon>
        <taxon>Monogononta</taxon>
        <taxon>Pseudotrocha</taxon>
        <taxon>Ploima</taxon>
        <taxon>Brachionidae</taxon>
        <taxon>Brachionus</taxon>
    </lineage>
</organism>
<reference evidence="2 3" key="1">
    <citation type="journal article" date="2018" name="Sci. Rep.">
        <title>Genomic signatures of local adaptation to the degree of environmental predictability in rotifers.</title>
        <authorList>
            <person name="Franch-Gras L."/>
            <person name="Hahn C."/>
            <person name="Garcia-Roger E.M."/>
            <person name="Carmona M.J."/>
            <person name="Serra M."/>
            <person name="Gomez A."/>
        </authorList>
    </citation>
    <scope>NUCLEOTIDE SEQUENCE [LARGE SCALE GENOMIC DNA]</scope>
    <source>
        <strain evidence="2">HYR1</strain>
    </source>
</reference>
<dbReference type="EMBL" id="REGN01008204">
    <property type="protein sequence ID" value="RNA04188.1"/>
    <property type="molecule type" value="Genomic_DNA"/>
</dbReference>
<name>A0A3M7PZU7_BRAPC</name>
<comment type="caution">
    <text evidence="2">The sequence shown here is derived from an EMBL/GenBank/DDBJ whole genome shotgun (WGS) entry which is preliminary data.</text>
</comment>
<feature type="compositionally biased region" description="Acidic residues" evidence="1">
    <location>
        <begin position="122"/>
        <end position="132"/>
    </location>
</feature>